<dbReference type="EMBL" id="CAJVQB010006869">
    <property type="protein sequence ID" value="CAG8692986.1"/>
    <property type="molecule type" value="Genomic_DNA"/>
</dbReference>
<feature type="non-terminal residue" evidence="1">
    <location>
        <position position="1"/>
    </location>
</feature>
<dbReference type="Proteomes" id="UP000789901">
    <property type="component" value="Unassembled WGS sequence"/>
</dbReference>
<protein>
    <submittedName>
        <fullName evidence="1">33977_t:CDS:1</fullName>
    </submittedName>
</protein>
<evidence type="ECO:0000313" key="2">
    <source>
        <dbReference type="Proteomes" id="UP000789901"/>
    </source>
</evidence>
<organism evidence="1 2">
    <name type="scientific">Gigaspora margarita</name>
    <dbReference type="NCBI Taxonomy" id="4874"/>
    <lineage>
        <taxon>Eukaryota</taxon>
        <taxon>Fungi</taxon>
        <taxon>Fungi incertae sedis</taxon>
        <taxon>Mucoromycota</taxon>
        <taxon>Glomeromycotina</taxon>
        <taxon>Glomeromycetes</taxon>
        <taxon>Diversisporales</taxon>
        <taxon>Gigasporaceae</taxon>
        <taxon>Gigaspora</taxon>
    </lineage>
</organism>
<gene>
    <name evidence="1" type="ORF">GMARGA_LOCUS11636</name>
</gene>
<accession>A0ABN7UWV2</accession>
<name>A0ABN7UWV2_GIGMA</name>
<reference evidence="1 2" key="1">
    <citation type="submission" date="2021-06" db="EMBL/GenBank/DDBJ databases">
        <authorList>
            <person name="Kallberg Y."/>
            <person name="Tangrot J."/>
            <person name="Rosling A."/>
        </authorList>
    </citation>
    <scope>NUCLEOTIDE SEQUENCE [LARGE SCALE GENOMIC DNA]</scope>
    <source>
        <strain evidence="1 2">120-4 pot B 10/14</strain>
    </source>
</reference>
<evidence type="ECO:0000313" key="1">
    <source>
        <dbReference type="EMBL" id="CAG8692986.1"/>
    </source>
</evidence>
<keyword evidence="2" id="KW-1185">Reference proteome</keyword>
<comment type="caution">
    <text evidence="1">The sequence shown here is derived from an EMBL/GenBank/DDBJ whole genome shotgun (WGS) entry which is preliminary data.</text>
</comment>
<sequence>SQVNEFTKQFQFTFTYPMNQIYQQTNGSNYLLRQRFQVKSDEDLDKNLWTLIIGRAKTEIVVKIKHRLEFEEYPETSEDGVAYIYNVAGMDTEKALEIFDLKNIQYSYKDRTTRKSVYCLFLTTKVYKETRTCRGIKMCQFAAPELVTMMHTSVHFANNLFKKIFEANELSSDTNTLNAFAAAHKVPCGFIFKPVLDQEGDTSTPLILLIVKSLEW</sequence>
<proteinExistence type="predicted"/>